<keyword evidence="10" id="KW-1185">Reference proteome</keyword>
<dbReference type="InterPro" id="IPR050482">
    <property type="entry name" value="Sensor_HK_TwoCompSys"/>
</dbReference>
<keyword evidence="5" id="KW-0902">Two-component regulatory system</keyword>
<evidence type="ECO:0000259" key="8">
    <source>
        <dbReference type="SMART" id="SM00387"/>
    </source>
</evidence>
<evidence type="ECO:0000256" key="1">
    <source>
        <dbReference type="ARBA" id="ARBA00000085"/>
    </source>
</evidence>
<evidence type="ECO:0000313" key="10">
    <source>
        <dbReference type="Proteomes" id="UP001549146"/>
    </source>
</evidence>
<feature type="coiled-coil region" evidence="6">
    <location>
        <begin position="31"/>
        <end position="65"/>
    </location>
</feature>
<dbReference type="RefSeq" id="WP_354509462.1">
    <property type="nucleotide sequence ID" value="NZ_JBEPMO010000011.1"/>
</dbReference>
<gene>
    <name evidence="9" type="ORF">ABID46_001925</name>
</gene>
<dbReference type="InterPro" id="IPR003594">
    <property type="entry name" value="HATPase_dom"/>
</dbReference>
<dbReference type="Pfam" id="PF02518">
    <property type="entry name" value="HATPase_c"/>
    <property type="match status" value="1"/>
</dbReference>
<keyword evidence="4 9" id="KW-0418">Kinase</keyword>
<dbReference type="InterPro" id="IPR036890">
    <property type="entry name" value="HATPase_C_sf"/>
</dbReference>
<keyword evidence="3" id="KW-0808">Transferase</keyword>
<comment type="caution">
    <text evidence="9">The sequence shown here is derived from an EMBL/GenBank/DDBJ whole genome shotgun (WGS) entry which is preliminary data.</text>
</comment>
<proteinExistence type="predicted"/>
<evidence type="ECO:0000256" key="2">
    <source>
        <dbReference type="ARBA" id="ARBA00012438"/>
    </source>
</evidence>
<dbReference type="Proteomes" id="UP001549146">
    <property type="component" value="Unassembled WGS sequence"/>
</dbReference>
<evidence type="ECO:0000256" key="6">
    <source>
        <dbReference type="SAM" id="Coils"/>
    </source>
</evidence>
<evidence type="ECO:0000256" key="7">
    <source>
        <dbReference type="SAM" id="Phobius"/>
    </source>
</evidence>
<dbReference type="SMART" id="SM00387">
    <property type="entry name" value="HATPase_c"/>
    <property type="match status" value="1"/>
</dbReference>
<dbReference type="SUPFAM" id="SSF55874">
    <property type="entry name" value="ATPase domain of HSP90 chaperone/DNA topoisomerase II/histidine kinase"/>
    <property type="match status" value="1"/>
</dbReference>
<feature type="transmembrane region" description="Helical" evidence="7">
    <location>
        <begin position="7"/>
        <end position="30"/>
    </location>
</feature>
<evidence type="ECO:0000256" key="4">
    <source>
        <dbReference type="ARBA" id="ARBA00022777"/>
    </source>
</evidence>
<accession>A0ABV2LUV7</accession>
<keyword evidence="7" id="KW-0812">Transmembrane</keyword>
<dbReference type="PANTHER" id="PTHR24421:SF10">
    <property type="entry name" value="NITRATE_NITRITE SENSOR PROTEIN NARQ"/>
    <property type="match status" value="1"/>
</dbReference>
<feature type="domain" description="Histidine kinase/HSP90-like ATPase" evidence="8">
    <location>
        <begin position="160"/>
        <end position="252"/>
    </location>
</feature>
<dbReference type="EC" id="2.7.13.3" evidence="2"/>
<name>A0ABV2LUV7_9FLAO</name>
<keyword evidence="7" id="KW-0472">Membrane</keyword>
<evidence type="ECO:0000256" key="3">
    <source>
        <dbReference type="ARBA" id="ARBA00022679"/>
    </source>
</evidence>
<keyword evidence="7" id="KW-1133">Transmembrane helix</keyword>
<evidence type="ECO:0000313" key="9">
    <source>
        <dbReference type="EMBL" id="MET3732336.1"/>
    </source>
</evidence>
<keyword evidence="6" id="KW-0175">Coiled coil</keyword>
<dbReference type="CDD" id="cd16917">
    <property type="entry name" value="HATPase_UhpB-NarQ-NarX-like"/>
    <property type="match status" value="1"/>
</dbReference>
<comment type="catalytic activity">
    <reaction evidence="1">
        <text>ATP + protein L-histidine = ADP + protein N-phospho-L-histidine.</text>
        <dbReference type="EC" id="2.7.13.3"/>
    </reaction>
</comment>
<reference evidence="9 10" key="1">
    <citation type="submission" date="2024-06" db="EMBL/GenBank/DDBJ databases">
        <title>Genomic Encyclopedia of Type Strains, Phase IV (KMG-IV): sequencing the most valuable type-strain genomes for metagenomic binning, comparative biology and taxonomic classification.</title>
        <authorList>
            <person name="Goeker M."/>
        </authorList>
    </citation>
    <scope>NUCLEOTIDE SEQUENCE [LARGE SCALE GENOMIC DNA]</scope>
    <source>
        <strain evidence="9 10">DSM 29388</strain>
    </source>
</reference>
<sequence>MFQESDNILWVVLGIMLLVPLAMVLLFVVFNNRKNKLIQEQELEKKRFENELAESQIEIREETLRNISWELHDNIGQLVTLAKIHLQNSDYEPTKIEESVEILGNALKELKALSKSINPESLKNMSLLEAVHNEMDRFERMNFIESKFEIKGQPFDLPAKDEIIFFRIIQEFFSNTIRHSRATILNVVFHFQDMKLKIEIEDNGIGFETSEDFKGIGLKNMKTRAKLVHSELKITSESQKGTKLTIEKQYINA</sequence>
<dbReference type="EMBL" id="JBEPMO010000011">
    <property type="protein sequence ID" value="MET3732336.1"/>
    <property type="molecule type" value="Genomic_DNA"/>
</dbReference>
<dbReference type="GO" id="GO:0016301">
    <property type="term" value="F:kinase activity"/>
    <property type="evidence" value="ECO:0007669"/>
    <property type="project" value="UniProtKB-KW"/>
</dbReference>
<evidence type="ECO:0000256" key="5">
    <source>
        <dbReference type="ARBA" id="ARBA00023012"/>
    </source>
</evidence>
<dbReference type="Gene3D" id="3.30.565.10">
    <property type="entry name" value="Histidine kinase-like ATPase, C-terminal domain"/>
    <property type="match status" value="1"/>
</dbReference>
<dbReference type="PANTHER" id="PTHR24421">
    <property type="entry name" value="NITRATE/NITRITE SENSOR PROTEIN NARX-RELATED"/>
    <property type="match status" value="1"/>
</dbReference>
<organism evidence="9 10">
    <name type="scientific">Moheibacter stercoris</name>
    <dbReference type="NCBI Taxonomy" id="1628251"/>
    <lineage>
        <taxon>Bacteria</taxon>
        <taxon>Pseudomonadati</taxon>
        <taxon>Bacteroidota</taxon>
        <taxon>Flavobacteriia</taxon>
        <taxon>Flavobacteriales</taxon>
        <taxon>Weeksellaceae</taxon>
        <taxon>Moheibacter</taxon>
    </lineage>
</organism>
<protein>
    <recommendedName>
        <fullName evidence="2">histidine kinase</fullName>
        <ecNumber evidence="2">2.7.13.3</ecNumber>
    </recommendedName>
</protein>